<accession>A0A4C2A027</accession>
<protein>
    <submittedName>
        <fullName evidence="1">Uncharacterized protein</fullName>
    </submittedName>
</protein>
<gene>
    <name evidence="1" type="ORF">EVAR_68749_1</name>
</gene>
<reference evidence="1 2" key="1">
    <citation type="journal article" date="2019" name="Commun. Biol.">
        <title>The bagworm genome reveals a unique fibroin gene that provides high tensile strength.</title>
        <authorList>
            <person name="Kono N."/>
            <person name="Nakamura H."/>
            <person name="Ohtoshi R."/>
            <person name="Tomita M."/>
            <person name="Numata K."/>
            <person name="Arakawa K."/>
        </authorList>
    </citation>
    <scope>NUCLEOTIDE SEQUENCE [LARGE SCALE GENOMIC DNA]</scope>
</reference>
<sequence>MRSPRAGGARGGGRLCSLRRFTWSEQSDTISDGISAIPSLKKKTESIVWYARLPACSSMLQPSNSGFYINSGTSILRYLGAIHKGDVTHQGERRGVDKV</sequence>
<keyword evidence="2" id="KW-1185">Reference proteome</keyword>
<name>A0A4C2A027_EUMVA</name>
<evidence type="ECO:0000313" key="1">
    <source>
        <dbReference type="EMBL" id="GBP94421.1"/>
    </source>
</evidence>
<dbReference type="AlphaFoldDB" id="A0A4C2A027"/>
<organism evidence="1 2">
    <name type="scientific">Eumeta variegata</name>
    <name type="common">Bagworm moth</name>
    <name type="synonym">Eumeta japonica</name>
    <dbReference type="NCBI Taxonomy" id="151549"/>
    <lineage>
        <taxon>Eukaryota</taxon>
        <taxon>Metazoa</taxon>
        <taxon>Ecdysozoa</taxon>
        <taxon>Arthropoda</taxon>
        <taxon>Hexapoda</taxon>
        <taxon>Insecta</taxon>
        <taxon>Pterygota</taxon>
        <taxon>Neoptera</taxon>
        <taxon>Endopterygota</taxon>
        <taxon>Lepidoptera</taxon>
        <taxon>Glossata</taxon>
        <taxon>Ditrysia</taxon>
        <taxon>Tineoidea</taxon>
        <taxon>Psychidae</taxon>
        <taxon>Oiketicinae</taxon>
        <taxon>Eumeta</taxon>
    </lineage>
</organism>
<dbReference type="EMBL" id="BGZK01002503">
    <property type="protein sequence ID" value="GBP94421.1"/>
    <property type="molecule type" value="Genomic_DNA"/>
</dbReference>
<comment type="caution">
    <text evidence="1">The sequence shown here is derived from an EMBL/GenBank/DDBJ whole genome shotgun (WGS) entry which is preliminary data.</text>
</comment>
<dbReference type="Proteomes" id="UP000299102">
    <property type="component" value="Unassembled WGS sequence"/>
</dbReference>
<evidence type="ECO:0000313" key="2">
    <source>
        <dbReference type="Proteomes" id="UP000299102"/>
    </source>
</evidence>
<proteinExistence type="predicted"/>